<evidence type="ECO:0000313" key="13">
    <source>
        <dbReference type="Proteomes" id="UP000253769"/>
    </source>
</evidence>
<evidence type="ECO:0000256" key="10">
    <source>
        <dbReference type="SAM" id="MobiDB-lite"/>
    </source>
</evidence>
<proteinExistence type="inferred from homology"/>
<comment type="catalytic activity">
    <reaction evidence="7 8 9">
        <text>L-cysteine + L-glutamate + ATP = gamma-L-glutamyl-L-cysteine + ADP + phosphate + H(+)</text>
        <dbReference type="Rhea" id="RHEA:13285"/>
        <dbReference type="ChEBI" id="CHEBI:15378"/>
        <dbReference type="ChEBI" id="CHEBI:29985"/>
        <dbReference type="ChEBI" id="CHEBI:30616"/>
        <dbReference type="ChEBI" id="CHEBI:35235"/>
        <dbReference type="ChEBI" id="CHEBI:43474"/>
        <dbReference type="ChEBI" id="CHEBI:58173"/>
        <dbReference type="ChEBI" id="CHEBI:456216"/>
        <dbReference type="EC" id="6.3.2.2"/>
    </reaction>
</comment>
<dbReference type="Gene3D" id="3.30.590.20">
    <property type="match status" value="1"/>
</dbReference>
<dbReference type="GO" id="GO:0006750">
    <property type="term" value="P:glutathione biosynthetic process"/>
    <property type="evidence" value="ECO:0007669"/>
    <property type="project" value="UniProtKB-UniRule"/>
</dbReference>
<dbReference type="InterPro" id="IPR014746">
    <property type="entry name" value="Gln_synth/guanido_kin_cat_dom"/>
</dbReference>
<comment type="pathway">
    <text evidence="1 8 9">Sulfur metabolism; glutathione biosynthesis; glutathione from L-cysteine and L-glutamate: step 1/2.</text>
</comment>
<evidence type="ECO:0000313" key="12">
    <source>
        <dbReference type="EMBL" id="RDE18993.1"/>
    </source>
</evidence>
<evidence type="ECO:0000256" key="1">
    <source>
        <dbReference type="ARBA" id="ARBA00005006"/>
    </source>
</evidence>
<keyword evidence="6 8" id="KW-0067">ATP-binding</keyword>
<evidence type="ECO:0000256" key="6">
    <source>
        <dbReference type="ARBA" id="ARBA00022840"/>
    </source>
</evidence>
<dbReference type="Pfam" id="PF04262">
    <property type="entry name" value="Glu_cys_ligase"/>
    <property type="match status" value="1"/>
</dbReference>
<gene>
    <name evidence="8" type="primary">gshA</name>
    <name evidence="12" type="ORF">DV711_15420</name>
</gene>
<keyword evidence="5 8" id="KW-0547">Nucleotide-binding</keyword>
<sequence>MPTQLQRMLSGLEADGQAGLLKAVQHGIEKEGLRVTSQARVAQSGHPESLGSALTHPRITTDYSEALLEFITPVFQDVDAALEHLCELHRFTYGQIGDELIWGASMPCRIDDPSEIPIGRYGDSNNGRMKHIYRVGLESRYGRVMQSIAGIHYNFSIPDGLWPELQRLQGDTGELQDFRSRSYFGLLRNFRRYSWLLNYLFGASPALSDSFVDGDDHQLERFDDNTLYAPYATSLRMSDLGYTNQAQASLFICYNTLENYVNTLSEAVQTPYPAYEQLGVKDDQGRYLQLNTNLLQIENEYYSDIRPKRVTESGEKPLQALAARGVEYVEVRSQDINPLLPLGLDAEQSRFIDTFLLFCLLAESPEIDGDECERLRQNHNRVVRYGRQPELVLLFEDGERDLVSWGEELLDQTMKVAELLDRVHGSSCHSRSVQQQRLKLADSELTPSAQILRLMKERGQGYDEFVLAQSKQHRERLLSEPLTDSQRQGLEELARRSHQQQQQMEQAEQPPFDQFLEDYFGS</sequence>
<comment type="caution">
    <text evidence="12">The sequence shown here is derived from an EMBL/GenBank/DDBJ whole genome shotgun (WGS) entry which is preliminary data.</text>
</comment>
<evidence type="ECO:0000256" key="3">
    <source>
        <dbReference type="ARBA" id="ARBA00022598"/>
    </source>
</evidence>
<dbReference type="InterPro" id="IPR007370">
    <property type="entry name" value="Glu_cys_ligase"/>
</dbReference>
<reference evidence="12 13" key="1">
    <citation type="submission" date="2018-07" db="EMBL/GenBank/DDBJ databases">
        <title>Motiliproteus coralliicola sp. nov., a bacterium isolated from Coral.</title>
        <authorList>
            <person name="Wang G."/>
        </authorList>
    </citation>
    <scope>NUCLEOTIDE SEQUENCE [LARGE SCALE GENOMIC DNA]</scope>
    <source>
        <strain evidence="12 13">C34</strain>
    </source>
</reference>
<name>A0A369WCF4_9GAMM</name>
<evidence type="ECO:0000256" key="4">
    <source>
        <dbReference type="ARBA" id="ARBA00022684"/>
    </source>
</evidence>
<dbReference type="RefSeq" id="WP_114696612.1">
    <property type="nucleotide sequence ID" value="NZ_QQOH01000004.1"/>
</dbReference>
<dbReference type="GO" id="GO:0004357">
    <property type="term" value="F:glutamate-cysteine ligase activity"/>
    <property type="evidence" value="ECO:0007669"/>
    <property type="project" value="UniProtKB-UniRule"/>
</dbReference>
<dbReference type="NCBIfam" id="TIGR01434">
    <property type="entry name" value="glu_cys_ligase"/>
    <property type="match status" value="1"/>
</dbReference>
<dbReference type="UniPathway" id="UPA00142">
    <property type="reaction ID" value="UER00209"/>
</dbReference>
<evidence type="ECO:0000259" key="11">
    <source>
        <dbReference type="Pfam" id="PF04262"/>
    </source>
</evidence>
<protein>
    <recommendedName>
        <fullName evidence="8">Glutamate--cysteine ligase</fullName>
        <ecNumber evidence="8">6.3.2.2</ecNumber>
    </recommendedName>
    <alternativeName>
        <fullName evidence="8">Gamma-ECS</fullName>
        <shortName evidence="8">GCS</shortName>
    </alternativeName>
    <alternativeName>
        <fullName evidence="8">Gamma-glutamylcysteine synthetase</fullName>
    </alternativeName>
</protein>
<keyword evidence="3 8" id="KW-0436">Ligase</keyword>
<dbReference type="PANTHER" id="PTHR38761">
    <property type="entry name" value="GLUTAMATE--CYSTEINE LIGASE"/>
    <property type="match status" value="1"/>
</dbReference>
<accession>A0A369WCF4</accession>
<evidence type="ECO:0000256" key="2">
    <source>
        <dbReference type="ARBA" id="ARBA00008772"/>
    </source>
</evidence>
<dbReference type="EMBL" id="QQOH01000004">
    <property type="protein sequence ID" value="RDE18993.1"/>
    <property type="molecule type" value="Genomic_DNA"/>
</dbReference>
<dbReference type="InterPro" id="IPR006334">
    <property type="entry name" value="Glut_cys_ligase"/>
</dbReference>
<feature type="region of interest" description="Disordered" evidence="10">
    <location>
        <begin position="476"/>
        <end position="513"/>
    </location>
</feature>
<comment type="similarity">
    <text evidence="2 8">Belongs to the glutamate--cysteine ligase type 1 family. Type 1 subfamily.</text>
</comment>
<feature type="compositionally biased region" description="Low complexity" evidence="10">
    <location>
        <begin position="499"/>
        <end position="509"/>
    </location>
</feature>
<dbReference type="AlphaFoldDB" id="A0A369WCF4"/>
<evidence type="ECO:0000256" key="9">
    <source>
        <dbReference type="RuleBase" id="RU004391"/>
    </source>
</evidence>
<dbReference type="HAMAP" id="MF_00578">
    <property type="entry name" value="Glu_cys_ligase"/>
    <property type="match status" value="1"/>
</dbReference>
<dbReference type="EC" id="6.3.2.2" evidence="8"/>
<evidence type="ECO:0000256" key="7">
    <source>
        <dbReference type="ARBA" id="ARBA00048819"/>
    </source>
</evidence>
<keyword evidence="13" id="KW-1185">Reference proteome</keyword>
<keyword evidence="4 8" id="KW-0317">Glutathione biosynthesis</keyword>
<dbReference type="Proteomes" id="UP000253769">
    <property type="component" value="Unassembled WGS sequence"/>
</dbReference>
<dbReference type="OrthoDB" id="9803907at2"/>
<feature type="domain" description="Glutamate--cysteine ligase" evidence="11">
    <location>
        <begin position="12"/>
        <end position="382"/>
    </location>
</feature>
<dbReference type="GO" id="GO:0046872">
    <property type="term" value="F:metal ion binding"/>
    <property type="evidence" value="ECO:0007669"/>
    <property type="project" value="TreeGrafter"/>
</dbReference>
<dbReference type="PANTHER" id="PTHR38761:SF1">
    <property type="entry name" value="GLUTAMATE--CYSTEINE LIGASE"/>
    <property type="match status" value="1"/>
</dbReference>
<evidence type="ECO:0000256" key="8">
    <source>
        <dbReference type="HAMAP-Rule" id="MF_00578"/>
    </source>
</evidence>
<dbReference type="GO" id="GO:0005829">
    <property type="term" value="C:cytosol"/>
    <property type="evidence" value="ECO:0007669"/>
    <property type="project" value="TreeGrafter"/>
</dbReference>
<organism evidence="12 13">
    <name type="scientific">Motiliproteus coralliicola</name>
    <dbReference type="NCBI Taxonomy" id="2283196"/>
    <lineage>
        <taxon>Bacteria</taxon>
        <taxon>Pseudomonadati</taxon>
        <taxon>Pseudomonadota</taxon>
        <taxon>Gammaproteobacteria</taxon>
        <taxon>Oceanospirillales</taxon>
        <taxon>Oceanospirillaceae</taxon>
        <taxon>Motiliproteus</taxon>
    </lineage>
</organism>
<dbReference type="GO" id="GO:0005524">
    <property type="term" value="F:ATP binding"/>
    <property type="evidence" value="ECO:0007669"/>
    <property type="project" value="UniProtKB-KW"/>
</dbReference>
<dbReference type="SUPFAM" id="SSF55931">
    <property type="entry name" value="Glutamine synthetase/guanido kinase"/>
    <property type="match status" value="1"/>
</dbReference>
<evidence type="ECO:0000256" key="5">
    <source>
        <dbReference type="ARBA" id="ARBA00022741"/>
    </source>
</evidence>